<protein>
    <submittedName>
        <fullName evidence="1">Uncharacterized protein</fullName>
    </submittedName>
</protein>
<name>A0ACC0KW24_CHOFU</name>
<organism evidence="1 2">
    <name type="scientific">Choristoneura fumiferana</name>
    <name type="common">Spruce budworm moth</name>
    <name type="synonym">Archips fumiferana</name>
    <dbReference type="NCBI Taxonomy" id="7141"/>
    <lineage>
        <taxon>Eukaryota</taxon>
        <taxon>Metazoa</taxon>
        <taxon>Ecdysozoa</taxon>
        <taxon>Arthropoda</taxon>
        <taxon>Hexapoda</taxon>
        <taxon>Insecta</taxon>
        <taxon>Pterygota</taxon>
        <taxon>Neoptera</taxon>
        <taxon>Endopterygota</taxon>
        <taxon>Lepidoptera</taxon>
        <taxon>Glossata</taxon>
        <taxon>Ditrysia</taxon>
        <taxon>Tortricoidea</taxon>
        <taxon>Tortricidae</taxon>
        <taxon>Tortricinae</taxon>
        <taxon>Choristoneura</taxon>
    </lineage>
</organism>
<sequence length="1465" mass="160672">MSNSRVFTSPIPQNLKTKVFNQCVLPVMTYGAEMLTLTVGLVHKFKVAQRAMERTMLGVSLKDRIRNEEIRHRTKVIDIAHRISKLKWQWAGHISRRTDNRWGKRVLVWRPRIGKRGVGRPQTRWSDDLRRLAGKNWMRLAEDRAQWRATGEACPAPKGVRCWTYVDLVQIAGSRWMRKAKDRSEWRAFGGGLCPAIVAHMLTNSQRNSLSWRAANTERSLRAKDCRSRQRAVDDRITIYCTAKRESRSLQVEGAAFERAAELLRRSPEFTLLAALRQEPANSGTILSFSHGYNRPKPTNQNLTTSRSNVNLCGCGVAMFWFLVDPIRSAITDVTRCGDGNAWPGRAAGARRAPIRRLPAVLHVQCHEAPARARAARGARRRRQRRALTVSSRSQHRCARTHPASPAASVRAHRGVSCILECPVPRNVLLDPSVDPIALTVTSAWPYVSRAGRLACAPVPRVPAARLVFCVLTCCVLYLSNPSRPTLYSLAVVVCRAALAPRGHRRARPHLHSKRHGNPYCASRMCPPVTSTLARGRGRRPGEALRDRYMVPYPGRAILRCRASRGPLAVVLRTLSEYFCCLLCLCVPRNSSLGSGGDIPRARRVARVPVPVYLEVQSSGRRDEVRLHYVAAGEAGARVESFPFRLADGAWHRLALAVSGAQATLLVDCHPLYRRLIAPPDRNFTQPQLALWLGQRNSKHSLFKGTLQDVRLVSGPHGYLAQCPGLDSECPTCGQFALLQATVQELTTHIHDLSLKLVGTEARLARLEQCDCQKSCYSNGSVHADGATWQKDCNRCSCVHGEITCRPVECDRAECKNPVLHPGECCPTCLSKHICSIIIEFPIESEHMTACPFIIQLGYCNGNTNLVIFLQDIDNITINKCSIIKMSIYIQKVSFGNLDLMKKTVDDQWNSSKLRHCLLKGELYEHGDRFAPKECAECVCHDGNMQCTRVDPDTACPPLPCDPPDQFTVPGECCKFCPGVDYCSMGHTCDENATCMNLNTKYTCKCNQGFQGDGLSCEDVDECAEAGGLFGHHCHSNTRCVNVVGGYVCQCLPGYTRRDKFNCVEVDECQGSTHGCHAAAECSNTPGSYTCRCRDGYQGDGYTCTPICTGGCLNGGVCAAPERCACAAGFGGARCERDVDECAPSPASASAPASAPAPCAPRAACVNTPGSYYCVCRDGYRRDPQRDHCEDVDECEQGDHTCPPSARCVNVDGGFRCECKLPDCELSCLWQGELKRDGAVWSEAGGCRECACARGVAACRRARCACDAADNRTAAFEGTALVGAESPGTAPAACCPHCEPRFHCRHQEMHHVSFHSGERWLYQCQICECLRGEVDCWEPQCEESSECCAEGAGAGGAGARGRVARAPPAAGGLRAAALPRLPAALREACLCSIETFKNSTPRGARAVNWRDLAYAGGQCATLVSNLACCVHRQGRGAAWALALALAAWWAARAGGAHRKHRGARR</sequence>
<reference evidence="1 2" key="1">
    <citation type="journal article" date="2022" name="Genome Biol. Evol.">
        <title>The Spruce Budworm Genome: Reconstructing the Evolutionary History of Antifreeze Proteins.</title>
        <authorList>
            <person name="Beliveau C."/>
            <person name="Gagne P."/>
            <person name="Picq S."/>
            <person name="Vernygora O."/>
            <person name="Keeling C.I."/>
            <person name="Pinkney K."/>
            <person name="Doucet D."/>
            <person name="Wen F."/>
            <person name="Johnston J.S."/>
            <person name="Maaroufi H."/>
            <person name="Boyle B."/>
            <person name="Laroche J."/>
            <person name="Dewar K."/>
            <person name="Juretic N."/>
            <person name="Blackburn G."/>
            <person name="Nisole A."/>
            <person name="Brunet B."/>
            <person name="Brandao M."/>
            <person name="Lumley L."/>
            <person name="Duan J."/>
            <person name="Quan G."/>
            <person name="Lucarotti C.J."/>
            <person name="Roe A.D."/>
            <person name="Sperling F.A.H."/>
            <person name="Levesque R.C."/>
            <person name="Cusson M."/>
        </authorList>
    </citation>
    <scope>NUCLEOTIDE SEQUENCE [LARGE SCALE GENOMIC DNA]</scope>
    <source>
        <strain evidence="1">Glfc:IPQL:Cfum</strain>
    </source>
</reference>
<proteinExistence type="predicted"/>
<gene>
    <name evidence="1" type="ORF">MSG28_001777</name>
</gene>
<comment type="caution">
    <text evidence="1">The sequence shown here is derived from an EMBL/GenBank/DDBJ whole genome shotgun (WGS) entry which is preliminary data.</text>
</comment>
<evidence type="ECO:0000313" key="2">
    <source>
        <dbReference type="Proteomes" id="UP001064048"/>
    </source>
</evidence>
<accession>A0ACC0KW24</accession>
<evidence type="ECO:0000313" key="1">
    <source>
        <dbReference type="EMBL" id="KAI8440529.1"/>
    </source>
</evidence>
<dbReference type="EMBL" id="CM046102">
    <property type="protein sequence ID" value="KAI8440529.1"/>
    <property type="molecule type" value="Genomic_DNA"/>
</dbReference>
<keyword evidence="2" id="KW-1185">Reference proteome</keyword>
<dbReference type="Proteomes" id="UP001064048">
    <property type="component" value="Chromosome 2"/>
</dbReference>